<dbReference type="InterPro" id="IPR042178">
    <property type="entry name" value="Serpin_sf_1"/>
</dbReference>
<dbReference type="Gene3D" id="3.30.497.10">
    <property type="entry name" value="Antithrombin, subunit I, domain 2"/>
    <property type="match status" value="1"/>
</dbReference>
<dbReference type="SUPFAM" id="SSF56574">
    <property type="entry name" value="Serpins"/>
    <property type="match status" value="1"/>
</dbReference>
<dbReference type="AlphaFoldDB" id="A0AAV2HTX3"/>
<keyword evidence="5" id="KW-1185">Reference proteome</keyword>
<dbReference type="InterPro" id="IPR042185">
    <property type="entry name" value="Serpin_sf_2"/>
</dbReference>
<dbReference type="SMART" id="SM00093">
    <property type="entry name" value="SERPIN"/>
    <property type="match status" value="1"/>
</dbReference>
<evidence type="ECO:0000256" key="2">
    <source>
        <dbReference type="RuleBase" id="RU000411"/>
    </source>
</evidence>
<name>A0AAV2HTX3_LYMST</name>
<dbReference type="GO" id="GO:0004867">
    <property type="term" value="F:serine-type endopeptidase inhibitor activity"/>
    <property type="evidence" value="ECO:0007669"/>
    <property type="project" value="InterPro"/>
</dbReference>
<protein>
    <recommendedName>
        <fullName evidence="3">Serpin domain-containing protein</fullName>
    </recommendedName>
</protein>
<comment type="similarity">
    <text evidence="1 2">Belongs to the serpin family.</text>
</comment>
<dbReference type="InterPro" id="IPR000215">
    <property type="entry name" value="Serpin_fam"/>
</dbReference>
<dbReference type="EMBL" id="CAXITT010000209">
    <property type="protein sequence ID" value="CAL1535736.1"/>
    <property type="molecule type" value="Genomic_DNA"/>
</dbReference>
<dbReference type="GO" id="GO:0005615">
    <property type="term" value="C:extracellular space"/>
    <property type="evidence" value="ECO:0007669"/>
    <property type="project" value="InterPro"/>
</dbReference>
<dbReference type="Proteomes" id="UP001497497">
    <property type="component" value="Unassembled WGS sequence"/>
</dbReference>
<evidence type="ECO:0000313" key="5">
    <source>
        <dbReference type="Proteomes" id="UP001497497"/>
    </source>
</evidence>
<dbReference type="InterPro" id="IPR023795">
    <property type="entry name" value="Serpin_CS"/>
</dbReference>
<accession>A0AAV2HTX3</accession>
<dbReference type="Gene3D" id="2.30.39.10">
    <property type="entry name" value="Alpha-1-antitrypsin, domain 1"/>
    <property type="match status" value="1"/>
</dbReference>
<gene>
    <name evidence="4" type="ORF">GSLYS_00009696001</name>
</gene>
<dbReference type="PROSITE" id="PS00284">
    <property type="entry name" value="SERPIN"/>
    <property type="match status" value="1"/>
</dbReference>
<organism evidence="4 5">
    <name type="scientific">Lymnaea stagnalis</name>
    <name type="common">Great pond snail</name>
    <name type="synonym">Helix stagnalis</name>
    <dbReference type="NCBI Taxonomy" id="6523"/>
    <lineage>
        <taxon>Eukaryota</taxon>
        <taxon>Metazoa</taxon>
        <taxon>Spiralia</taxon>
        <taxon>Lophotrochozoa</taxon>
        <taxon>Mollusca</taxon>
        <taxon>Gastropoda</taxon>
        <taxon>Heterobranchia</taxon>
        <taxon>Euthyneura</taxon>
        <taxon>Panpulmonata</taxon>
        <taxon>Hygrophila</taxon>
        <taxon>Lymnaeoidea</taxon>
        <taxon>Lymnaeidae</taxon>
        <taxon>Lymnaea</taxon>
    </lineage>
</organism>
<dbReference type="PANTHER" id="PTHR11461:SF211">
    <property type="entry name" value="GH10112P-RELATED"/>
    <property type="match status" value="1"/>
</dbReference>
<dbReference type="CDD" id="cd00172">
    <property type="entry name" value="serpin"/>
    <property type="match status" value="1"/>
</dbReference>
<dbReference type="InterPro" id="IPR023796">
    <property type="entry name" value="Serpin_dom"/>
</dbReference>
<dbReference type="Gene3D" id="2.10.310.10">
    <property type="entry name" value="Serpins superfamily"/>
    <property type="match status" value="1"/>
</dbReference>
<sequence>MEIANNTFALELFKLLYETNKEKNSFLSPLIISASATMILMGSRSNTSKSISRALLWETADCEKIHSQFKDYLSLLQEPCQHYEILLGIRLLLEKKWRFTEEFKHKMKEYYLSNPGETDFEHNSDTAREKINSWVGAITHGSVNEHFTPETWTNVASLLLVSSVYFKGKWDHEFDEKNTQELPFVTAPGTSETVPMMCHTGRYPYIKDNELRFSATEIPYQGGKLGMVIILPDEYFGLEGLIRNLTQDNMTSLLRNLYMADSAVNLIVPKFEIKASFNLSQALSKLGMADAFGSDTANFGDMADKAKGVHLSSVDHVAVIKVDEEGTRPAPVTGNRGRAKAGSSNILKVRVDHPFLFTIVDRRIQDGFLFMGHVCNPAL</sequence>
<feature type="domain" description="Serpin" evidence="3">
    <location>
        <begin position="10"/>
        <end position="377"/>
    </location>
</feature>
<dbReference type="Pfam" id="PF00079">
    <property type="entry name" value="Serpin"/>
    <property type="match status" value="1"/>
</dbReference>
<dbReference type="PANTHER" id="PTHR11461">
    <property type="entry name" value="SERINE PROTEASE INHIBITOR, SERPIN"/>
    <property type="match status" value="1"/>
</dbReference>
<proteinExistence type="inferred from homology"/>
<evidence type="ECO:0000259" key="3">
    <source>
        <dbReference type="SMART" id="SM00093"/>
    </source>
</evidence>
<evidence type="ECO:0000313" key="4">
    <source>
        <dbReference type="EMBL" id="CAL1535736.1"/>
    </source>
</evidence>
<dbReference type="InterPro" id="IPR036186">
    <property type="entry name" value="Serpin_sf"/>
</dbReference>
<comment type="caution">
    <text evidence="4">The sequence shown here is derived from an EMBL/GenBank/DDBJ whole genome shotgun (WGS) entry which is preliminary data.</text>
</comment>
<evidence type="ECO:0000256" key="1">
    <source>
        <dbReference type="ARBA" id="ARBA00009500"/>
    </source>
</evidence>
<reference evidence="4 5" key="1">
    <citation type="submission" date="2024-04" db="EMBL/GenBank/DDBJ databases">
        <authorList>
            <consortium name="Genoscope - CEA"/>
            <person name="William W."/>
        </authorList>
    </citation>
    <scope>NUCLEOTIDE SEQUENCE [LARGE SCALE GENOMIC DNA]</scope>
</reference>